<dbReference type="SUPFAM" id="SSF143422">
    <property type="entry name" value="Transposase IS200-like"/>
    <property type="match status" value="1"/>
</dbReference>
<dbReference type="AlphaFoldDB" id="A0A9E4NJ11"/>
<dbReference type="GO" id="GO:0006313">
    <property type="term" value="P:DNA transposition"/>
    <property type="evidence" value="ECO:0007669"/>
    <property type="project" value="InterPro"/>
</dbReference>
<accession>A0A9E4NJ11</accession>
<dbReference type="Gene3D" id="3.30.70.1290">
    <property type="entry name" value="Transposase IS200-like"/>
    <property type="match status" value="1"/>
</dbReference>
<dbReference type="SMART" id="SM01321">
    <property type="entry name" value="Y1_Tnp"/>
    <property type="match status" value="1"/>
</dbReference>
<reference evidence="3" key="1">
    <citation type="journal article" date="2021" name="Proc. Natl. Acad. Sci. U.S.A.">
        <title>Global biogeography of chemosynthetic symbionts reveals both localized and globally distributed symbiont groups. .</title>
        <authorList>
            <person name="Osvatic J.T."/>
            <person name="Wilkins L.G.E."/>
            <person name="Leibrecht L."/>
            <person name="Leray M."/>
            <person name="Zauner S."/>
            <person name="Polzin J."/>
            <person name="Camacho Y."/>
            <person name="Gros O."/>
            <person name="van Gils J.A."/>
            <person name="Eisen J.A."/>
            <person name="Petersen J.M."/>
            <person name="Yuen B."/>
        </authorList>
    </citation>
    <scope>NUCLEOTIDE SEQUENCE</scope>
    <source>
        <strain evidence="3">MAGclacostrist055</strain>
    </source>
</reference>
<evidence type="ECO:0000256" key="1">
    <source>
        <dbReference type="SAM" id="MobiDB-lite"/>
    </source>
</evidence>
<dbReference type="PANTHER" id="PTHR34322:SF2">
    <property type="entry name" value="TRANSPOSASE IS200-LIKE DOMAIN-CONTAINING PROTEIN"/>
    <property type="match status" value="1"/>
</dbReference>
<dbReference type="EMBL" id="JAEPCR010000034">
    <property type="protein sequence ID" value="MCG7978168.1"/>
    <property type="molecule type" value="Genomic_DNA"/>
</dbReference>
<organism evidence="3 4">
    <name type="scientific">Candidatus Thiodiazotropha taylori</name>
    <dbReference type="NCBI Taxonomy" id="2792791"/>
    <lineage>
        <taxon>Bacteria</taxon>
        <taxon>Pseudomonadati</taxon>
        <taxon>Pseudomonadota</taxon>
        <taxon>Gammaproteobacteria</taxon>
        <taxon>Chromatiales</taxon>
        <taxon>Sedimenticolaceae</taxon>
        <taxon>Candidatus Thiodiazotropha</taxon>
    </lineage>
</organism>
<dbReference type="GO" id="GO:0004803">
    <property type="term" value="F:transposase activity"/>
    <property type="evidence" value="ECO:0007669"/>
    <property type="project" value="InterPro"/>
</dbReference>
<proteinExistence type="predicted"/>
<feature type="domain" description="Transposase IS200-like" evidence="2">
    <location>
        <begin position="12"/>
        <end position="187"/>
    </location>
</feature>
<comment type="caution">
    <text evidence="3">The sequence shown here is derived from an EMBL/GenBank/DDBJ whole genome shotgun (WGS) entry which is preliminary data.</text>
</comment>
<feature type="region of interest" description="Disordered" evidence="1">
    <location>
        <begin position="195"/>
        <end position="235"/>
    </location>
</feature>
<evidence type="ECO:0000259" key="2">
    <source>
        <dbReference type="SMART" id="SM01321"/>
    </source>
</evidence>
<evidence type="ECO:0000313" key="3">
    <source>
        <dbReference type="EMBL" id="MCG7978168.1"/>
    </source>
</evidence>
<dbReference type="PANTHER" id="PTHR34322">
    <property type="entry name" value="TRANSPOSASE, Y1_TNP DOMAIN-CONTAINING"/>
    <property type="match status" value="1"/>
</dbReference>
<feature type="compositionally biased region" description="Polar residues" evidence="1">
    <location>
        <begin position="197"/>
        <end position="207"/>
    </location>
</feature>
<evidence type="ECO:0000313" key="4">
    <source>
        <dbReference type="Proteomes" id="UP000886674"/>
    </source>
</evidence>
<dbReference type="InterPro" id="IPR036515">
    <property type="entry name" value="Transposase_17_sf"/>
</dbReference>
<gene>
    <name evidence="3" type="ORF">JAY77_08470</name>
</gene>
<dbReference type="Proteomes" id="UP000886674">
    <property type="component" value="Unassembled WGS sequence"/>
</dbReference>
<dbReference type="GO" id="GO:0003677">
    <property type="term" value="F:DNA binding"/>
    <property type="evidence" value="ECO:0007669"/>
    <property type="project" value="InterPro"/>
</dbReference>
<protein>
    <submittedName>
        <fullName evidence="3">Transposase</fullName>
    </submittedName>
</protein>
<sequence length="331" mass="38385">MPKPRKAQVSLETTPYYHCVSRCVRRAFLCGVDTHTGKSYEHRRQWIVDRMKLLAELFAIDICTYAVMSNHYHIILHVDPERAAGWSEQDVIARWEHLFSLPVLVQRSRSMEAITSAERDAVSELVTKWRHRLHDISWFMRCINEPIARQANQEDGCTGRYWEGRYKSQALLDEKALVACMAYVDLNPVRAGMAETPEQSEFTSIAERTSRPERDRDLENEANNPSGLYPFAGNPRENMPKGLPFRLKDYLELIDWTGRAIVESKRGYIPGNQPPILERLQIDPQHWLYMTQHFESRFKGIVGASHKLKAACQRMGYQRTPNLSAALRYFT</sequence>
<dbReference type="InterPro" id="IPR002686">
    <property type="entry name" value="Transposase_17"/>
</dbReference>
<name>A0A9E4NJ11_9GAMM</name>
<feature type="compositionally biased region" description="Basic and acidic residues" evidence="1">
    <location>
        <begin position="208"/>
        <end position="219"/>
    </location>
</feature>